<evidence type="ECO:0000256" key="3">
    <source>
        <dbReference type="ARBA" id="ARBA00023125"/>
    </source>
</evidence>
<dbReference type="PANTHER" id="PTHR31140:SF81">
    <property type="entry name" value="B3 DOMAIN-CONTAINING TRANSCRIPTION FACTOR ABI3"/>
    <property type="match status" value="1"/>
</dbReference>
<evidence type="ECO:0000256" key="5">
    <source>
        <dbReference type="ARBA" id="ARBA00023242"/>
    </source>
</evidence>
<evidence type="ECO:0000256" key="6">
    <source>
        <dbReference type="SAM" id="MobiDB-lite"/>
    </source>
</evidence>
<comment type="subcellular location">
    <subcellularLocation>
        <location evidence="1">Nucleus</location>
    </subcellularLocation>
</comment>
<dbReference type="GO" id="GO:0003677">
    <property type="term" value="F:DNA binding"/>
    <property type="evidence" value="ECO:0007669"/>
    <property type="project" value="UniProtKB-KW"/>
</dbReference>
<dbReference type="SMART" id="SM01019">
    <property type="entry name" value="B3"/>
    <property type="match status" value="1"/>
</dbReference>
<organism evidence="8 9">
    <name type="scientific">Rhododendron griersonianum</name>
    <dbReference type="NCBI Taxonomy" id="479676"/>
    <lineage>
        <taxon>Eukaryota</taxon>
        <taxon>Viridiplantae</taxon>
        <taxon>Streptophyta</taxon>
        <taxon>Embryophyta</taxon>
        <taxon>Tracheophyta</taxon>
        <taxon>Spermatophyta</taxon>
        <taxon>Magnoliopsida</taxon>
        <taxon>eudicotyledons</taxon>
        <taxon>Gunneridae</taxon>
        <taxon>Pentapetalae</taxon>
        <taxon>asterids</taxon>
        <taxon>Ericales</taxon>
        <taxon>Ericaceae</taxon>
        <taxon>Ericoideae</taxon>
        <taxon>Rhodoreae</taxon>
        <taxon>Rhododendron</taxon>
    </lineage>
</organism>
<dbReference type="GO" id="GO:0003700">
    <property type="term" value="F:DNA-binding transcription factor activity"/>
    <property type="evidence" value="ECO:0007669"/>
    <property type="project" value="InterPro"/>
</dbReference>
<feature type="compositionally biased region" description="Basic and acidic residues" evidence="6">
    <location>
        <begin position="1"/>
        <end position="17"/>
    </location>
</feature>
<dbReference type="PANTHER" id="PTHR31140">
    <property type="entry name" value="B3 DOMAIN-CONTAINING TRANSCRIPTION FACTOR ABI3"/>
    <property type="match status" value="1"/>
</dbReference>
<evidence type="ECO:0000313" key="8">
    <source>
        <dbReference type="EMBL" id="KAG5514801.1"/>
    </source>
</evidence>
<evidence type="ECO:0000256" key="2">
    <source>
        <dbReference type="ARBA" id="ARBA00023015"/>
    </source>
</evidence>
<feature type="domain" description="TF-B3" evidence="7">
    <location>
        <begin position="352"/>
        <end position="459"/>
    </location>
</feature>
<dbReference type="AlphaFoldDB" id="A0AAV6HQE4"/>
<evidence type="ECO:0000313" key="9">
    <source>
        <dbReference type="Proteomes" id="UP000823749"/>
    </source>
</evidence>
<dbReference type="CDD" id="cd10017">
    <property type="entry name" value="B3_DNA"/>
    <property type="match status" value="1"/>
</dbReference>
<dbReference type="InterPro" id="IPR015300">
    <property type="entry name" value="DNA-bd_pseudobarrel_sf"/>
</dbReference>
<reference evidence="8 9" key="1">
    <citation type="submission" date="2020-08" db="EMBL/GenBank/DDBJ databases">
        <title>Plant Genome Project.</title>
        <authorList>
            <person name="Zhang R.-G."/>
        </authorList>
    </citation>
    <scope>NUCLEOTIDE SEQUENCE [LARGE SCALE GENOMIC DNA]</scope>
    <source>
        <strain evidence="8">WSP0</strain>
        <tissue evidence="8">Leaf</tissue>
    </source>
</reference>
<evidence type="ECO:0000256" key="1">
    <source>
        <dbReference type="ARBA" id="ARBA00004123"/>
    </source>
</evidence>
<dbReference type="Pfam" id="PF14379">
    <property type="entry name" value="Myb_CC_LHEQLE"/>
    <property type="match status" value="1"/>
</dbReference>
<name>A0AAV6HQE4_9ERIC</name>
<feature type="region of interest" description="Disordered" evidence="6">
    <location>
        <begin position="1"/>
        <end position="34"/>
    </location>
</feature>
<dbReference type="Pfam" id="PF02362">
    <property type="entry name" value="B3"/>
    <property type="match status" value="1"/>
</dbReference>
<evidence type="ECO:0000259" key="7">
    <source>
        <dbReference type="PROSITE" id="PS50863"/>
    </source>
</evidence>
<dbReference type="InterPro" id="IPR025756">
    <property type="entry name" value="Myb_CC_LHEQLE"/>
</dbReference>
<feature type="region of interest" description="Disordered" evidence="6">
    <location>
        <begin position="304"/>
        <end position="326"/>
    </location>
</feature>
<dbReference type="GO" id="GO:0005634">
    <property type="term" value="C:nucleus"/>
    <property type="evidence" value="ECO:0007669"/>
    <property type="project" value="UniProtKB-SubCell"/>
</dbReference>
<keyword evidence="2" id="KW-0805">Transcription regulation</keyword>
<dbReference type="InterPro" id="IPR003340">
    <property type="entry name" value="B3_DNA-bd"/>
</dbReference>
<evidence type="ECO:0000256" key="4">
    <source>
        <dbReference type="ARBA" id="ARBA00023163"/>
    </source>
</evidence>
<dbReference type="SUPFAM" id="SSF101936">
    <property type="entry name" value="DNA-binding pseudobarrel domain"/>
    <property type="match status" value="2"/>
</dbReference>
<protein>
    <recommendedName>
        <fullName evidence="7">TF-B3 domain-containing protein</fullName>
    </recommendedName>
</protein>
<dbReference type="InterPro" id="IPR044800">
    <property type="entry name" value="LEC2-like"/>
</dbReference>
<accession>A0AAV6HQE4</accession>
<sequence>MPKGRDLDTGLIEKEGNLMKNSDSEEEEENEDNVTSLAFDIWRSSPGKEEQNQISTNPSEVAAPNTEFQPLREEFNFGLPSEPRLIEFFPSSESLREEFDFGPPLEPRLIEFFPSSESNSRDDNKGDDIPSARDIRDEFVRATFLFEEQLCPSNIENNMLTVTSGTAKRHFSANSGTENEVNLLLTDSRSTDWHMKLLIPQDSSTEWVITGWKDFFAAQNSEDFNLISFYIPSCPDHNKHYLIDSRKIRRYESMQMEKQRRLQNQPEVSKRDLILSNCSLRIDAQGGYMNTMLKRACQTLGVPNNMASERKGHKGRGTNSGKSPVIRSDDAFIGSSYEGNETAAGHSPVNSSFRKHLTMSDVRCGSLYLPVEVSKQHFPSPKPPEKGNEEETILNVLDHQNKTWVMTFKRYPKSCMIGGNWGEFVRKNRLKAEDEIIFSKVEHPQPSDGNHYLIRFKKNSNATASGSEAKKD</sequence>
<dbReference type="Proteomes" id="UP000823749">
    <property type="component" value="Chromosome 13"/>
</dbReference>
<dbReference type="Gene3D" id="2.40.330.10">
    <property type="entry name" value="DNA-binding pseudobarrel domain"/>
    <property type="match status" value="2"/>
</dbReference>
<dbReference type="EMBL" id="JACTNZ010000013">
    <property type="protein sequence ID" value="KAG5514801.1"/>
    <property type="molecule type" value="Genomic_DNA"/>
</dbReference>
<keyword evidence="4" id="KW-0804">Transcription</keyword>
<keyword evidence="3" id="KW-0238">DNA-binding</keyword>
<comment type="caution">
    <text evidence="8">The sequence shown here is derived from an EMBL/GenBank/DDBJ whole genome shotgun (WGS) entry which is preliminary data.</text>
</comment>
<dbReference type="PROSITE" id="PS50863">
    <property type="entry name" value="B3"/>
    <property type="match status" value="1"/>
</dbReference>
<gene>
    <name evidence="8" type="ORF">RHGRI_035997</name>
</gene>
<proteinExistence type="predicted"/>
<keyword evidence="5" id="KW-0539">Nucleus</keyword>
<keyword evidence="9" id="KW-1185">Reference proteome</keyword>